<dbReference type="Proteomes" id="UP000318571">
    <property type="component" value="Chromosome 2"/>
</dbReference>
<reference evidence="2 3" key="1">
    <citation type="journal article" date="2018" name="Nat. Ecol. Evol.">
        <title>Genomic signatures of mitonuclear coevolution across populations of Tigriopus californicus.</title>
        <authorList>
            <person name="Barreto F.S."/>
            <person name="Watson E.T."/>
            <person name="Lima T.G."/>
            <person name="Willett C.S."/>
            <person name="Edmands S."/>
            <person name="Li W."/>
            <person name="Burton R.S."/>
        </authorList>
    </citation>
    <scope>NUCLEOTIDE SEQUENCE [LARGE SCALE GENOMIC DNA]</scope>
    <source>
        <strain evidence="2 3">San Diego</strain>
    </source>
</reference>
<dbReference type="EMBL" id="VCGU01000005">
    <property type="protein sequence ID" value="TRY75767.1"/>
    <property type="molecule type" value="Genomic_DNA"/>
</dbReference>
<protein>
    <submittedName>
        <fullName evidence="2">Uncharacterized protein</fullName>
    </submittedName>
</protein>
<dbReference type="AlphaFoldDB" id="A0A553PDL6"/>
<accession>A0A553PDL6</accession>
<gene>
    <name evidence="2" type="ORF">TCAL_08489</name>
</gene>
<organism evidence="2 3">
    <name type="scientific">Tigriopus californicus</name>
    <name type="common">Marine copepod</name>
    <dbReference type="NCBI Taxonomy" id="6832"/>
    <lineage>
        <taxon>Eukaryota</taxon>
        <taxon>Metazoa</taxon>
        <taxon>Ecdysozoa</taxon>
        <taxon>Arthropoda</taxon>
        <taxon>Crustacea</taxon>
        <taxon>Multicrustacea</taxon>
        <taxon>Hexanauplia</taxon>
        <taxon>Copepoda</taxon>
        <taxon>Harpacticoida</taxon>
        <taxon>Harpacticidae</taxon>
        <taxon>Tigriopus</taxon>
    </lineage>
</organism>
<proteinExistence type="predicted"/>
<feature type="compositionally biased region" description="Basic and acidic residues" evidence="1">
    <location>
        <begin position="54"/>
        <end position="65"/>
    </location>
</feature>
<keyword evidence="3" id="KW-1185">Reference proteome</keyword>
<evidence type="ECO:0000313" key="3">
    <source>
        <dbReference type="Proteomes" id="UP000318571"/>
    </source>
</evidence>
<evidence type="ECO:0000256" key="1">
    <source>
        <dbReference type="SAM" id="MobiDB-lite"/>
    </source>
</evidence>
<comment type="caution">
    <text evidence="2">The sequence shown here is derived from an EMBL/GenBank/DDBJ whole genome shotgun (WGS) entry which is preliminary data.</text>
</comment>
<evidence type="ECO:0000313" key="2">
    <source>
        <dbReference type="EMBL" id="TRY75767.1"/>
    </source>
</evidence>
<sequence>MGNWVLEVEFKSMHRRASLQYYSRPPMPISPPNLGGGMGIHSRGMSGSFGTHLEAGESRRGSREDSGVVWVWNNVRARDKMRRKSTSNIIPPPCILTIKRNRY</sequence>
<feature type="region of interest" description="Disordered" evidence="1">
    <location>
        <begin position="22"/>
        <end position="65"/>
    </location>
</feature>
<name>A0A553PDL6_TIGCA</name>